<dbReference type="SUPFAM" id="SSF51735">
    <property type="entry name" value="NAD(P)-binding Rossmann-fold domains"/>
    <property type="match status" value="1"/>
</dbReference>
<keyword evidence="4" id="KW-1185">Reference proteome</keyword>
<name>A0A926KL52_9BACL</name>
<dbReference type="Gene3D" id="3.40.50.720">
    <property type="entry name" value="NAD(P)-binding Rossmann-like Domain"/>
    <property type="match status" value="1"/>
</dbReference>
<dbReference type="PROSITE" id="PS00061">
    <property type="entry name" value="ADH_SHORT"/>
    <property type="match status" value="1"/>
</dbReference>
<dbReference type="PANTHER" id="PTHR43669:SF3">
    <property type="entry name" value="ALCOHOL DEHYDROGENASE, PUTATIVE (AFU_ORTHOLOGUE AFUA_3G03445)-RELATED"/>
    <property type="match status" value="1"/>
</dbReference>
<dbReference type="EMBL" id="JACVVD010000002">
    <property type="protein sequence ID" value="MBD0379804.1"/>
    <property type="molecule type" value="Genomic_DNA"/>
</dbReference>
<dbReference type="CDD" id="cd05233">
    <property type="entry name" value="SDR_c"/>
    <property type="match status" value="1"/>
</dbReference>
<dbReference type="PRINTS" id="PR00081">
    <property type="entry name" value="GDHRDH"/>
</dbReference>
<dbReference type="Proteomes" id="UP000650466">
    <property type="component" value="Unassembled WGS sequence"/>
</dbReference>
<reference evidence="3" key="1">
    <citation type="submission" date="2020-09" db="EMBL/GenBank/DDBJ databases">
        <title>Draft Genome Sequence of Paenibacillus sp. WST5.</title>
        <authorList>
            <person name="Bao Z."/>
        </authorList>
    </citation>
    <scope>NUCLEOTIDE SEQUENCE</scope>
    <source>
        <strain evidence="3">WST5</strain>
    </source>
</reference>
<comment type="similarity">
    <text evidence="1">Belongs to the short-chain dehydrogenases/reductases (SDR) family.</text>
</comment>
<dbReference type="InterPro" id="IPR002347">
    <property type="entry name" value="SDR_fam"/>
</dbReference>
<dbReference type="GO" id="GO:0008206">
    <property type="term" value="P:bile acid metabolic process"/>
    <property type="evidence" value="ECO:0007669"/>
    <property type="project" value="UniProtKB-ARBA"/>
</dbReference>
<dbReference type="PRINTS" id="PR00080">
    <property type="entry name" value="SDRFAMILY"/>
</dbReference>
<keyword evidence="2" id="KW-0560">Oxidoreductase</keyword>
<dbReference type="PANTHER" id="PTHR43669">
    <property type="entry name" value="5-KETO-D-GLUCONATE 5-REDUCTASE"/>
    <property type="match status" value="1"/>
</dbReference>
<accession>A0A926KL52</accession>
<dbReference type="RefSeq" id="WP_188173591.1">
    <property type="nucleotide sequence ID" value="NZ_JACVVD010000002.1"/>
</dbReference>
<evidence type="ECO:0000256" key="2">
    <source>
        <dbReference type="ARBA" id="ARBA00023002"/>
    </source>
</evidence>
<evidence type="ECO:0000313" key="3">
    <source>
        <dbReference type="EMBL" id="MBD0379804.1"/>
    </source>
</evidence>
<evidence type="ECO:0000313" key="4">
    <source>
        <dbReference type="Proteomes" id="UP000650466"/>
    </source>
</evidence>
<dbReference type="Pfam" id="PF13561">
    <property type="entry name" value="adh_short_C2"/>
    <property type="match status" value="1"/>
</dbReference>
<dbReference type="InterPro" id="IPR020904">
    <property type="entry name" value="Sc_DH/Rdtase_CS"/>
</dbReference>
<dbReference type="GO" id="GO:0016491">
    <property type="term" value="F:oxidoreductase activity"/>
    <property type="evidence" value="ECO:0007669"/>
    <property type="project" value="UniProtKB-KW"/>
</dbReference>
<sequence>MRFLGQSVLITGAAIHTGYGIAERFIQEGARTVINDLHGEDVKAATGRLKSKYPEAEILEAPGDITDPNDVKRIFNAVEQKLGTLHVLVNNACDQGLGYDFLNMPYGRFKQVIDVNVNGLFLVSQYAARMMRQSQGGTIVHIGSNASKHALRNRSAYGASKGAVDALTKAMALDLAEYGIRVNTVVPGYVRTTRWDGLTENEVEQRRRNIPLGKELLSEDVANAVLFFAGEESRLITGARLVVDGGSSSQLVPKNCELQIITNTDIDEER</sequence>
<dbReference type="AlphaFoldDB" id="A0A926KL52"/>
<comment type="caution">
    <text evidence="3">The sequence shown here is derived from an EMBL/GenBank/DDBJ whole genome shotgun (WGS) entry which is preliminary data.</text>
</comment>
<protein>
    <submittedName>
        <fullName evidence="3">SDR family oxidoreductase</fullName>
    </submittedName>
</protein>
<organism evidence="3 4">
    <name type="scientific">Paenibacillus sedimenti</name>
    <dbReference type="NCBI Taxonomy" id="2770274"/>
    <lineage>
        <taxon>Bacteria</taxon>
        <taxon>Bacillati</taxon>
        <taxon>Bacillota</taxon>
        <taxon>Bacilli</taxon>
        <taxon>Bacillales</taxon>
        <taxon>Paenibacillaceae</taxon>
        <taxon>Paenibacillus</taxon>
    </lineage>
</organism>
<dbReference type="FunFam" id="3.40.50.720:FF:000084">
    <property type="entry name" value="Short-chain dehydrogenase reductase"/>
    <property type="match status" value="1"/>
</dbReference>
<dbReference type="InterPro" id="IPR036291">
    <property type="entry name" value="NAD(P)-bd_dom_sf"/>
</dbReference>
<evidence type="ECO:0000256" key="1">
    <source>
        <dbReference type="ARBA" id="ARBA00006484"/>
    </source>
</evidence>
<proteinExistence type="inferred from homology"/>
<gene>
    <name evidence="3" type="ORF">ICC18_06740</name>
</gene>